<dbReference type="InterPro" id="IPR001387">
    <property type="entry name" value="Cro/C1-type_HTH"/>
</dbReference>
<dbReference type="AlphaFoldDB" id="A0A1Z4LY28"/>
<evidence type="ECO:0000313" key="3">
    <source>
        <dbReference type="Proteomes" id="UP000218418"/>
    </source>
</evidence>
<dbReference type="EMBL" id="AP018227">
    <property type="protein sequence ID" value="BAY86100.1"/>
    <property type="molecule type" value="Genomic_DNA"/>
</dbReference>
<protein>
    <recommendedName>
        <fullName evidence="1">HTH cro/C1-type domain-containing protein</fullName>
    </recommendedName>
</protein>
<dbReference type="OrthoDB" id="3213425at2"/>
<dbReference type="Proteomes" id="UP000218418">
    <property type="component" value="Chromosome"/>
</dbReference>
<proteinExistence type="predicted"/>
<dbReference type="PROSITE" id="PS50943">
    <property type="entry name" value="HTH_CROC1"/>
    <property type="match status" value="1"/>
</dbReference>
<accession>A0A1Z4LY28</accession>
<feature type="domain" description="HTH cro/C1-type" evidence="1">
    <location>
        <begin position="38"/>
        <end position="73"/>
    </location>
</feature>
<organism evidence="2 3">
    <name type="scientific">Calothrix parasitica NIES-267</name>
    <dbReference type="NCBI Taxonomy" id="1973488"/>
    <lineage>
        <taxon>Bacteria</taxon>
        <taxon>Bacillati</taxon>
        <taxon>Cyanobacteriota</taxon>
        <taxon>Cyanophyceae</taxon>
        <taxon>Nostocales</taxon>
        <taxon>Calotrichaceae</taxon>
        <taxon>Calothrix</taxon>
    </lineage>
</organism>
<gene>
    <name evidence="2" type="ORF">NIES267_56060</name>
</gene>
<evidence type="ECO:0000313" key="2">
    <source>
        <dbReference type="EMBL" id="BAY86100.1"/>
    </source>
</evidence>
<reference evidence="2 3" key="1">
    <citation type="submission" date="2017-06" db="EMBL/GenBank/DDBJ databases">
        <title>Genome sequencing of cyanobaciteial culture collection at National Institute for Environmental Studies (NIES).</title>
        <authorList>
            <person name="Hirose Y."/>
            <person name="Shimura Y."/>
            <person name="Fujisawa T."/>
            <person name="Nakamura Y."/>
            <person name="Kawachi M."/>
        </authorList>
    </citation>
    <scope>NUCLEOTIDE SEQUENCE [LARGE SCALE GENOMIC DNA]</scope>
    <source>
        <strain evidence="2 3">NIES-267</strain>
    </source>
</reference>
<name>A0A1Z4LY28_9CYAN</name>
<sequence>MSSGDNERRQRLSVLCKRLRGNESLRSFTKKRSHELKGISHASWSSWESERAGLSTDSLDRLASFIGCSHQSLFAYLDGSITIDELLQPTSTSDIKVNKDSLSALSPDAAAVWMKSLSLKDKLLVASQGFQLFQDQLDELVEQKAKELIEEEAQLLIDLLSGDDYPCKAEITRVADKFNLKTEDLIKLCSRIYSKSKEY</sequence>
<evidence type="ECO:0000259" key="1">
    <source>
        <dbReference type="PROSITE" id="PS50943"/>
    </source>
</evidence>
<keyword evidence="3" id="KW-1185">Reference proteome</keyword>